<name>A0A1R4HAI9_9GAMM</name>
<organism evidence="1 2">
    <name type="scientific">Crenothrix polyspora</name>
    <dbReference type="NCBI Taxonomy" id="360316"/>
    <lineage>
        <taxon>Bacteria</taxon>
        <taxon>Pseudomonadati</taxon>
        <taxon>Pseudomonadota</taxon>
        <taxon>Gammaproteobacteria</taxon>
        <taxon>Methylococcales</taxon>
        <taxon>Crenotrichaceae</taxon>
        <taxon>Crenothrix</taxon>
    </lineage>
</organism>
<dbReference type="AlphaFoldDB" id="A0A1R4HAI9"/>
<keyword evidence="2" id="KW-1185">Reference proteome</keyword>
<reference evidence="2" key="1">
    <citation type="submission" date="2017-02" db="EMBL/GenBank/DDBJ databases">
        <authorList>
            <person name="Daims H."/>
        </authorList>
    </citation>
    <scope>NUCLEOTIDE SEQUENCE [LARGE SCALE GENOMIC DNA]</scope>
</reference>
<evidence type="ECO:0000313" key="1">
    <source>
        <dbReference type="EMBL" id="SJM93233.1"/>
    </source>
</evidence>
<protein>
    <submittedName>
        <fullName evidence="1">Uncharacterized protein</fullName>
    </submittedName>
</protein>
<sequence>MLFFPHRILPRLAGGQNGYQLNVGQKNNNIQVGWAACCLATQNFTRPWECWVEKSVQPNLHFVPL</sequence>
<dbReference type="Proteomes" id="UP000195667">
    <property type="component" value="Unassembled WGS sequence"/>
</dbReference>
<evidence type="ECO:0000313" key="2">
    <source>
        <dbReference type="Proteomes" id="UP000195667"/>
    </source>
</evidence>
<gene>
    <name evidence="1" type="ORF">CRENPOLYSF1_410018</name>
</gene>
<dbReference type="EMBL" id="FUKI01000117">
    <property type="protein sequence ID" value="SJM93233.1"/>
    <property type="molecule type" value="Genomic_DNA"/>
</dbReference>
<proteinExistence type="predicted"/>
<accession>A0A1R4HAI9</accession>